<dbReference type="Gene3D" id="2.60.40.1630">
    <property type="entry name" value="bacillus anthracis domain"/>
    <property type="match status" value="1"/>
</dbReference>
<feature type="domain" description="DUF4179" evidence="2">
    <location>
        <begin position="47"/>
        <end position="128"/>
    </location>
</feature>
<protein>
    <submittedName>
        <fullName evidence="3">DUF4179 domain-containing protein</fullName>
    </submittedName>
</protein>
<proteinExistence type="predicted"/>
<evidence type="ECO:0000259" key="2">
    <source>
        <dbReference type="Pfam" id="PF13786"/>
    </source>
</evidence>
<evidence type="ECO:0000313" key="4">
    <source>
        <dbReference type="Proteomes" id="UP001525021"/>
    </source>
</evidence>
<name>A0ABT2DJK7_9BACI</name>
<sequence>MERTEQKLKKLMKADHNMVYPDFEQMWSSIEQDELKMAEGETIEQRPRRRKKFALVAGLAVALMATPVYAALNYDWSNILSYRAGIQSALAQGLGQTIEQSITKDGFTLTVHTAFIDDNRTSLLYSLKPNTSWDGNDVRFDQIGLKDSEGNFIEGVYLQDWNEELGMFQGIFETEWVAKDQTTNIDFTIEGIQIIDVGKQSINYDPNNFNTQVLPIHKDGIDSVTLHSFEHSKGKVLLQSTVTFTDPDMQDKGIFIEAMNVKDNSIQKSETFSFHPPGEVTERYLSQQIFKSDVLQAEGAKFQLTYDYITETKESTWNINMDLSKKHLENGSFKQVLNIPLDNEIAVGAKIHEIKVTPTQVRLIFTSKDKETYIRVPYNDYYLDVGGTLLKGRLNLEANRTELHFEMVGLNATALANQPVTLVAKERVNEFEGDSQPVRLTNISDKPQTKTSSIGGYPITWTYYKKDNYFYVESSSTNPSFGGVGQTYYLDNNERVGGIPRIRLDHNKIIDEYDNFNKKDIDIYIWKYATLQPDEELRIPLRIGE</sequence>
<comment type="caution">
    <text evidence="3">The sequence shown here is derived from an EMBL/GenBank/DDBJ whole genome shotgun (WGS) entry which is preliminary data.</text>
</comment>
<dbReference type="InterPro" id="IPR025436">
    <property type="entry name" value="DUF4179"/>
</dbReference>
<keyword evidence="1" id="KW-0472">Membrane</keyword>
<accession>A0ABT2DJK7</accession>
<dbReference type="EMBL" id="JANTOO010000005">
    <property type="protein sequence ID" value="MCS1395055.1"/>
    <property type="molecule type" value="Genomic_DNA"/>
</dbReference>
<feature type="transmembrane region" description="Helical" evidence="1">
    <location>
        <begin position="53"/>
        <end position="72"/>
    </location>
</feature>
<organism evidence="3 4">
    <name type="scientific">Lysinibacillus pinottii</name>
    <dbReference type="NCBI Taxonomy" id="2973932"/>
    <lineage>
        <taxon>Bacteria</taxon>
        <taxon>Bacillati</taxon>
        <taxon>Bacillota</taxon>
        <taxon>Bacilli</taxon>
        <taxon>Bacillales</taxon>
        <taxon>Bacillaceae</taxon>
        <taxon>Lysinibacillus</taxon>
    </lineage>
</organism>
<dbReference type="Proteomes" id="UP001525021">
    <property type="component" value="Unassembled WGS sequence"/>
</dbReference>
<dbReference type="RefSeq" id="WP_012296004.1">
    <property type="nucleotide sequence ID" value="NZ_JANTOO010000005.1"/>
</dbReference>
<evidence type="ECO:0000313" key="3">
    <source>
        <dbReference type="EMBL" id="MCS1395055.1"/>
    </source>
</evidence>
<keyword evidence="4" id="KW-1185">Reference proteome</keyword>
<gene>
    <name evidence="3" type="ORF">NXZ79_03225</name>
</gene>
<reference evidence="3 4" key="1">
    <citation type="submission" date="2022-08" db="EMBL/GenBank/DDBJ databases">
        <title>Lysinibacillus sequencing.</title>
        <authorList>
            <person name="Dunlap C."/>
        </authorList>
    </citation>
    <scope>NUCLEOTIDE SEQUENCE [LARGE SCALE GENOMIC DNA]</scope>
    <source>
        <strain evidence="3 4">PB211</strain>
    </source>
</reference>
<keyword evidence="1" id="KW-0812">Transmembrane</keyword>
<dbReference type="Pfam" id="PF13786">
    <property type="entry name" value="DUF4179"/>
    <property type="match status" value="1"/>
</dbReference>
<keyword evidence="1" id="KW-1133">Transmembrane helix</keyword>
<evidence type="ECO:0000256" key="1">
    <source>
        <dbReference type="SAM" id="Phobius"/>
    </source>
</evidence>